<comment type="caution">
    <text evidence="1">The sequence shown here is derived from an EMBL/GenBank/DDBJ whole genome shotgun (WGS) entry which is preliminary data.</text>
</comment>
<protein>
    <submittedName>
        <fullName evidence="1">HEAT repeat domain-containing protein</fullName>
    </submittedName>
</protein>
<dbReference type="PANTHER" id="PTHR12697">
    <property type="entry name" value="PBS LYASE HEAT-LIKE PROTEIN"/>
    <property type="match status" value="1"/>
</dbReference>
<accession>A0A7V4THT3</accession>
<dbReference type="Gene3D" id="1.25.10.10">
    <property type="entry name" value="Leucine-rich Repeat Variant"/>
    <property type="match status" value="2"/>
</dbReference>
<sequence length="364" mass="40699">MKVKSILQLLASDDELSRLKGIEEVQREPREVFVEVLVDLLQHDPSQIVREAALETLKCYPSSFLVPRLVPLLESDDIFVRNAAVTVLSAHFEAPLKELARLVNHPNKHVRKLALDALFQTRNPLAVDIIARGLQDPDVNNVIAAVEYLGKMEGFRFADAINDILERAEDPFLMCTCLEALARIGNRNSIAVVQRKFANPRDINCFVLFSYLRFLSEKGDLSFLPQIEAIFEEQGNIAGKELIDVLKGLISRHRKDFSDEDVQRVKTLLKKLLVSALPSSNRYELLVLLAEMGGEDVEKLLLAHLSHPNFFAKLGAIEGLAKLRTPGGIEKLREFAAREENQELREIAAEILRDLGAPLPAGGS</sequence>
<dbReference type="AlphaFoldDB" id="A0A7V4THT3"/>
<dbReference type="InterPro" id="IPR011989">
    <property type="entry name" value="ARM-like"/>
</dbReference>
<reference evidence="1" key="1">
    <citation type="journal article" date="2020" name="mSystems">
        <title>Genome- and Community-Level Interaction Insights into Carbon Utilization and Element Cycling Functions of Hydrothermarchaeota in Hydrothermal Sediment.</title>
        <authorList>
            <person name="Zhou Z."/>
            <person name="Liu Y."/>
            <person name="Xu W."/>
            <person name="Pan J."/>
            <person name="Luo Z.H."/>
            <person name="Li M."/>
        </authorList>
    </citation>
    <scope>NUCLEOTIDE SEQUENCE [LARGE SCALE GENOMIC DNA]</scope>
    <source>
        <strain evidence="1">SpSt-82</strain>
    </source>
</reference>
<dbReference type="GO" id="GO:0016491">
    <property type="term" value="F:oxidoreductase activity"/>
    <property type="evidence" value="ECO:0007669"/>
    <property type="project" value="TreeGrafter"/>
</dbReference>
<dbReference type="SUPFAM" id="SSF48371">
    <property type="entry name" value="ARM repeat"/>
    <property type="match status" value="1"/>
</dbReference>
<gene>
    <name evidence="1" type="ORF">ENW11_10015</name>
</gene>
<name>A0A7V4THT3_9BACT</name>
<dbReference type="PANTHER" id="PTHR12697:SF5">
    <property type="entry name" value="DEOXYHYPUSINE HYDROXYLASE"/>
    <property type="match status" value="1"/>
</dbReference>
<proteinExistence type="predicted"/>
<dbReference type="EMBL" id="DTIY01000076">
    <property type="protein sequence ID" value="HGY40125.1"/>
    <property type="molecule type" value="Genomic_DNA"/>
</dbReference>
<organism evidence="1">
    <name type="scientific">Candidatus Caldatribacterium saccharofermentans</name>
    <dbReference type="NCBI Taxonomy" id="1454753"/>
    <lineage>
        <taxon>Bacteria</taxon>
        <taxon>Pseudomonadati</taxon>
        <taxon>Atribacterota</taxon>
        <taxon>Atribacteria</taxon>
        <taxon>Atribacterales</taxon>
        <taxon>Candidatus Caldatribacteriaceae</taxon>
        <taxon>Candidatus Caldatribacterium</taxon>
    </lineage>
</organism>
<dbReference type="InterPro" id="IPR016024">
    <property type="entry name" value="ARM-type_fold"/>
</dbReference>
<evidence type="ECO:0000313" key="1">
    <source>
        <dbReference type="EMBL" id="HGY40125.1"/>
    </source>
</evidence>
<dbReference type="Pfam" id="PF13646">
    <property type="entry name" value="HEAT_2"/>
    <property type="match status" value="3"/>
</dbReference>